<dbReference type="EMBL" id="AP018248">
    <property type="protein sequence ID" value="BAZ00582.1"/>
    <property type="molecule type" value="Genomic_DNA"/>
</dbReference>
<evidence type="ECO:0000259" key="1">
    <source>
        <dbReference type="Pfam" id="PF25164"/>
    </source>
</evidence>
<name>A0A1Z4N4K0_9CYAN</name>
<dbReference type="KEGG" id="ttq:NIES37_45770"/>
<dbReference type="InterPro" id="IPR057253">
    <property type="entry name" value="CoiA-like_N"/>
</dbReference>
<sequence>MWLKYGVDRDGILVSIEDISSGKTTLKCPYCQGDLIAKKGKVKEHHFAHNEETCRPVANREFPTLPLYDNFNIQLSGKDVAQLKLLWQEYGAQNYPISSYLVTPGLLKAEMLKKNVYFSPPEYEFTELGKIPAGALELTLFNEVQEPLLLKKLLKLQLAAEHALHKNTPDLASRLTDLKLYRAQLKRILSCTLYFLEVQTNKGTLYKIGVTERQITERLAEVKKDLLAHYQNVAIKVLGTWANRGNVELYFKYCYREFNYRIHSLTEYYKFNPEEILIVLNDLQQMKLKVLSQIEIDILAENSRLIPIAV</sequence>
<evidence type="ECO:0000313" key="3">
    <source>
        <dbReference type="Proteomes" id="UP000218785"/>
    </source>
</evidence>
<proteinExistence type="predicted"/>
<feature type="domain" description="Competence protein CoiA-like N-terminal" evidence="1">
    <location>
        <begin position="23"/>
        <end position="54"/>
    </location>
</feature>
<dbReference type="Pfam" id="PF13455">
    <property type="entry name" value="MUG113"/>
    <property type="match status" value="1"/>
</dbReference>
<dbReference type="AlphaFoldDB" id="A0A1Z4N4K0"/>
<gene>
    <name evidence="2" type="ORF">NIES37_45770</name>
</gene>
<keyword evidence="3" id="KW-1185">Reference proteome</keyword>
<reference evidence="2 3" key="1">
    <citation type="submission" date="2017-06" db="EMBL/GenBank/DDBJ databases">
        <title>Genome sequencing of cyanobaciteial culture collection at National Institute for Environmental Studies (NIES).</title>
        <authorList>
            <person name="Hirose Y."/>
            <person name="Shimura Y."/>
            <person name="Fujisawa T."/>
            <person name="Nakamura Y."/>
            <person name="Kawachi M."/>
        </authorList>
    </citation>
    <scope>NUCLEOTIDE SEQUENCE [LARGE SCALE GENOMIC DNA]</scope>
    <source>
        <strain evidence="2 3">NIES-37</strain>
    </source>
</reference>
<evidence type="ECO:0000313" key="2">
    <source>
        <dbReference type="EMBL" id="BAZ00582.1"/>
    </source>
</evidence>
<accession>A0A1Z4N4K0</accession>
<dbReference type="RefSeq" id="WP_096579571.1">
    <property type="nucleotide sequence ID" value="NZ_CAWNJS010000001.1"/>
</dbReference>
<organism evidence="2 3">
    <name type="scientific">Tolypothrix tenuis PCC 7101</name>
    <dbReference type="NCBI Taxonomy" id="231146"/>
    <lineage>
        <taxon>Bacteria</taxon>
        <taxon>Bacillati</taxon>
        <taxon>Cyanobacteriota</taxon>
        <taxon>Cyanophyceae</taxon>
        <taxon>Nostocales</taxon>
        <taxon>Tolypothrichaceae</taxon>
        <taxon>Tolypothrix</taxon>
    </lineage>
</organism>
<dbReference type="Proteomes" id="UP000218785">
    <property type="component" value="Chromosome"/>
</dbReference>
<dbReference type="Pfam" id="PF25164">
    <property type="entry name" value="CoiA_N"/>
    <property type="match status" value="1"/>
</dbReference>
<protein>
    <recommendedName>
        <fullName evidence="1">Competence protein CoiA-like N-terminal domain-containing protein</fullName>
    </recommendedName>
</protein>